<feature type="transmembrane region" description="Helical" evidence="1">
    <location>
        <begin position="262"/>
        <end position="282"/>
    </location>
</feature>
<sequence length="301" mass="31836">MTQNIPVAIALVVVGSFCFALSAHFQHNAVDSHLDGNRGKQRMRFSALMETVRSPRWLLGLGLLGTSFLLQCTALLMAPVSVVQPVGLLAFPWSILLAARVARTGIPKRVQASVAVTVVATLAFTVITGLHASDQSELVLKRVIWGALVVYAIAILFGLLGSKGPNAWRSLFWSSGGALFYGLEASLVKSLIEYFRSHVWPYSPAIIGIVVALILGAVAAGWMIQQGYATGPAELVVGSMTVTSPVVAVAFGFVVLGEASRITVGPAIAMIALGIVAILGVVSLTRFHPTYHEATQTESVS</sequence>
<comment type="caution">
    <text evidence="2">The sequence shown here is derived from an EMBL/GenBank/DDBJ whole genome shotgun (WGS) entry which is preliminary data.</text>
</comment>
<dbReference type="RefSeq" id="WP_129459061.1">
    <property type="nucleotide sequence ID" value="NZ_PPCV01000006.1"/>
</dbReference>
<protein>
    <recommendedName>
        <fullName evidence="4">DMT family transporter</fullName>
    </recommendedName>
</protein>
<feature type="transmembrane region" description="Helical" evidence="1">
    <location>
        <begin position="204"/>
        <end position="223"/>
    </location>
</feature>
<keyword evidence="1" id="KW-0812">Transmembrane</keyword>
<accession>A0A4Q2EIT1</accession>
<keyword evidence="1" id="KW-0472">Membrane</keyword>
<keyword evidence="1" id="KW-1133">Transmembrane helix</keyword>
<evidence type="ECO:0000256" key="1">
    <source>
        <dbReference type="SAM" id="Phobius"/>
    </source>
</evidence>
<dbReference type="EMBL" id="PPCV01000006">
    <property type="protein sequence ID" value="RXW31845.1"/>
    <property type="molecule type" value="Genomic_DNA"/>
</dbReference>
<dbReference type="PANTHER" id="PTHR40761:SF1">
    <property type="entry name" value="CONSERVED INTEGRAL MEMBRANE ALANINE VALINE AND LEUCINE RICH PROTEIN-RELATED"/>
    <property type="match status" value="1"/>
</dbReference>
<evidence type="ECO:0008006" key="4">
    <source>
        <dbReference type="Google" id="ProtNLM"/>
    </source>
</evidence>
<gene>
    <name evidence="2" type="ORF">C1706_09870</name>
</gene>
<organism evidence="2 3">
    <name type="scientific">Propioniciclava flava</name>
    <dbReference type="NCBI Taxonomy" id="2072026"/>
    <lineage>
        <taxon>Bacteria</taxon>
        <taxon>Bacillati</taxon>
        <taxon>Actinomycetota</taxon>
        <taxon>Actinomycetes</taxon>
        <taxon>Propionibacteriales</taxon>
        <taxon>Propionibacteriaceae</taxon>
        <taxon>Propioniciclava</taxon>
    </lineage>
</organism>
<dbReference type="PANTHER" id="PTHR40761">
    <property type="entry name" value="CONSERVED INTEGRAL MEMBRANE ALANINE VALINE AND LEUCINE RICH PROTEIN-RELATED"/>
    <property type="match status" value="1"/>
</dbReference>
<evidence type="ECO:0000313" key="2">
    <source>
        <dbReference type="EMBL" id="RXW31845.1"/>
    </source>
</evidence>
<evidence type="ECO:0000313" key="3">
    <source>
        <dbReference type="Proteomes" id="UP000290624"/>
    </source>
</evidence>
<feature type="transmembrane region" description="Helical" evidence="1">
    <location>
        <begin position="235"/>
        <end position="256"/>
    </location>
</feature>
<feature type="transmembrane region" description="Helical" evidence="1">
    <location>
        <begin position="143"/>
        <end position="160"/>
    </location>
</feature>
<name>A0A4Q2EIT1_9ACTN</name>
<reference evidence="2 3" key="1">
    <citation type="submission" date="2018-01" db="EMBL/GenBank/DDBJ databases">
        <title>Lactibacter flavus gen. nov., sp. nov., a novel bacterium of the family Propionibacteriaceae isolated from raw milk and dairy products.</title>
        <authorList>
            <person name="Wenning M."/>
            <person name="Breitenwieser F."/>
            <person name="Huptas C."/>
            <person name="von Neubeck M."/>
            <person name="Busse H.-J."/>
            <person name="Scherer S."/>
        </authorList>
    </citation>
    <scope>NUCLEOTIDE SEQUENCE [LARGE SCALE GENOMIC DNA]</scope>
    <source>
        <strain evidence="2 3">VG341</strain>
    </source>
</reference>
<feature type="transmembrane region" description="Helical" evidence="1">
    <location>
        <begin position="114"/>
        <end position="131"/>
    </location>
</feature>
<dbReference type="AlphaFoldDB" id="A0A4Q2EIT1"/>
<dbReference type="OrthoDB" id="5187629at2"/>
<feature type="transmembrane region" description="Helical" evidence="1">
    <location>
        <begin position="6"/>
        <end position="25"/>
    </location>
</feature>
<proteinExistence type="predicted"/>
<dbReference type="Proteomes" id="UP000290624">
    <property type="component" value="Unassembled WGS sequence"/>
</dbReference>
<feature type="transmembrane region" description="Helical" evidence="1">
    <location>
        <begin position="82"/>
        <end position="102"/>
    </location>
</feature>
<feature type="transmembrane region" description="Helical" evidence="1">
    <location>
        <begin position="172"/>
        <end position="192"/>
    </location>
</feature>
<keyword evidence="3" id="KW-1185">Reference proteome</keyword>